<name>A0A0F9CND2_9ZZZZ</name>
<accession>A0A0F9CND2</accession>
<gene>
    <name evidence="1" type="ORF">LCGC14_2380000</name>
</gene>
<comment type="caution">
    <text evidence="1">The sequence shown here is derived from an EMBL/GenBank/DDBJ whole genome shotgun (WGS) entry which is preliminary data.</text>
</comment>
<dbReference type="EMBL" id="LAZR01035272">
    <property type="protein sequence ID" value="KKL27952.1"/>
    <property type="molecule type" value="Genomic_DNA"/>
</dbReference>
<evidence type="ECO:0000313" key="1">
    <source>
        <dbReference type="EMBL" id="KKL27952.1"/>
    </source>
</evidence>
<reference evidence="1" key="1">
    <citation type="journal article" date="2015" name="Nature">
        <title>Complex archaea that bridge the gap between prokaryotes and eukaryotes.</title>
        <authorList>
            <person name="Spang A."/>
            <person name="Saw J.H."/>
            <person name="Jorgensen S.L."/>
            <person name="Zaremba-Niedzwiedzka K."/>
            <person name="Martijn J."/>
            <person name="Lind A.E."/>
            <person name="van Eijk R."/>
            <person name="Schleper C."/>
            <person name="Guy L."/>
            <person name="Ettema T.J."/>
        </authorList>
    </citation>
    <scope>NUCLEOTIDE SEQUENCE</scope>
</reference>
<dbReference type="AlphaFoldDB" id="A0A0F9CND2"/>
<sequence length="72" mass="8584">MKEQNQQLIIPLPIDIRKNDAYLNWLCENRIEYKCIKAIRQAKGFPPGWTYGDPALEFEKIEDAMAFKLRWL</sequence>
<protein>
    <submittedName>
        <fullName evidence="1">Uncharacterized protein</fullName>
    </submittedName>
</protein>
<organism evidence="1">
    <name type="scientific">marine sediment metagenome</name>
    <dbReference type="NCBI Taxonomy" id="412755"/>
    <lineage>
        <taxon>unclassified sequences</taxon>
        <taxon>metagenomes</taxon>
        <taxon>ecological metagenomes</taxon>
    </lineage>
</organism>
<proteinExistence type="predicted"/>